<dbReference type="SUPFAM" id="SSF48452">
    <property type="entry name" value="TPR-like"/>
    <property type="match status" value="1"/>
</dbReference>
<keyword evidence="3" id="KW-1185">Reference proteome</keyword>
<accession>A0ABS4FAK5</accession>
<dbReference type="EMBL" id="JAGGKI010000005">
    <property type="protein sequence ID" value="MBP1893274.1"/>
    <property type="molecule type" value="Genomic_DNA"/>
</dbReference>
<dbReference type="Gene3D" id="3.90.550.10">
    <property type="entry name" value="Spore Coat Polysaccharide Biosynthesis Protein SpsA, Chain A"/>
    <property type="match status" value="1"/>
</dbReference>
<feature type="domain" description="Glycosyltransferase 2-like" evidence="1">
    <location>
        <begin position="5"/>
        <end position="96"/>
    </location>
</feature>
<dbReference type="InterPro" id="IPR029044">
    <property type="entry name" value="Nucleotide-diphossugar_trans"/>
</dbReference>
<proteinExistence type="predicted"/>
<dbReference type="InterPro" id="IPR011990">
    <property type="entry name" value="TPR-like_helical_dom_sf"/>
</dbReference>
<gene>
    <name evidence="2" type="ORF">J2Z18_002376</name>
</gene>
<sequence>MVSISLCMIVKDEEQVLHRCLSCVSHIVDEIVIVDTGSRDGTKNIARSFTNRVYDFEWIDDFAAARNYAFSLASKDYILWLDADDVLLENDQQKLRHLKDTLDPSTDSVTMLYHLRTDEYGNVTFSLRRNRLVKRSRDYRWIGAVHEYLEVYGNIIHSDVAITHASSEIDTDSGRNLRIYKRLEASGEAFTPRDLFYYANEWKDHRNFRKAIEYYEKFLETQSGWIEDVLAACSRLADCHHELGDAQASFEASVRSLQYAAPRPEFCCRIGYRFLEKGDYTTAVFWYTLATGLELPADHMGFQNASFHTWLPHLQLAVCYDRIGKYELANEHNEKALSYRPEDATMLANREYFRNRLHPNENDL</sequence>
<dbReference type="RefSeq" id="WP_007133282.1">
    <property type="nucleotide sequence ID" value="NZ_CP139098.1"/>
</dbReference>
<dbReference type="SUPFAM" id="SSF53448">
    <property type="entry name" value="Nucleotide-diphospho-sugar transferases"/>
    <property type="match status" value="1"/>
</dbReference>
<dbReference type="InterPro" id="IPR001173">
    <property type="entry name" value="Glyco_trans_2-like"/>
</dbReference>
<reference evidence="2 3" key="1">
    <citation type="submission" date="2021-03" db="EMBL/GenBank/DDBJ databases">
        <title>Genomic Encyclopedia of Type Strains, Phase IV (KMG-IV): sequencing the most valuable type-strain genomes for metagenomic binning, comparative biology and taxonomic classification.</title>
        <authorList>
            <person name="Goeker M."/>
        </authorList>
    </citation>
    <scope>NUCLEOTIDE SEQUENCE [LARGE SCALE GENOMIC DNA]</scope>
    <source>
        <strain evidence="2 3">DSM 15596</strain>
    </source>
</reference>
<organism evidence="2 3">
    <name type="scientific">Paenibacillus lactis</name>
    <dbReference type="NCBI Taxonomy" id="228574"/>
    <lineage>
        <taxon>Bacteria</taxon>
        <taxon>Bacillati</taxon>
        <taxon>Bacillota</taxon>
        <taxon>Bacilli</taxon>
        <taxon>Bacillales</taxon>
        <taxon>Paenibacillaceae</taxon>
        <taxon>Paenibacillus</taxon>
    </lineage>
</organism>
<dbReference type="PANTHER" id="PTHR43630">
    <property type="entry name" value="POLY-BETA-1,6-N-ACETYL-D-GLUCOSAMINE SYNTHASE"/>
    <property type="match status" value="1"/>
</dbReference>
<protein>
    <submittedName>
        <fullName evidence="2">Glycosyltransferase involved in cell wall biosynthesis</fullName>
    </submittedName>
</protein>
<dbReference type="CDD" id="cd02511">
    <property type="entry name" value="Beta4Glucosyltransferase"/>
    <property type="match status" value="1"/>
</dbReference>
<dbReference type="PANTHER" id="PTHR43630:SF2">
    <property type="entry name" value="GLYCOSYLTRANSFERASE"/>
    <property type="match status" value="1"/>
</dbReference>
<comment type="caution">
    <text evidence="2">The sequence shown here is derived from an EMBL/GenBank/DDBJ whole genome shotgun (WGS) entry which is preliminary data.</text>
</comment>
<evidence type="ECO:0000313" key="3">
    <source>
        <dbReference type="Proteomes" id="UP000706926"/>
    </source>
</evidence>
<dbReference type="GeneID" id="95404377"/>
<name>A0ABS4FAK5_9BACL</name>
<evidence type="ECO:0000259" key="1">
    <source>
        <dbReference type="Pfam" id="PF00535"/>
    </source>
</evidence>
<dbReference type="Gene3D" id="1.25.40.10">
    <property type="entry name" value="Tetratricopeptide repeat domain"/>
    <property type="match status" value="1"/>
</dbReference>
<dbReference type="Pfam" id="PF00535">
    <property type="entry name" value="Glycos_transf_2"/>
    <property type="match status" value="1"/>
</dbReference>
<evidence type="ECO:0000313" key="2">
    <source>
        <dbReference type="EMBL" id="MBP1893274.1"/>
    </source>
</evidence>
<dbReference type="Proteomes" id="UP000706926">
    <property type="component" value="Unassembled WGS sequence"/>
</dbReference>